<reference evidence="2" key="1">
    <citation type="journal article" date="2022" name="Mol. Ecol. Resour.">
        <title>The genomes of chicory, endive, great burdock and yacon provide insights into Asteraceae palaeo-polyploidization history and plant inulin production.</title>
        <authorList>
            <person name="Fan W."/>
            <person name="Wang S."/>
            <person name="Wang H."/>
            <person name="Wang A."/>
            <person name="Jiang F."/>
            <person name="Liu H."/>
            <person name="Zhao H."/>
            <person name="Xu D."/>
            <person name="Zhang Y."/>
        </authorList>
    </citation>
    <scope>NUCLEOTIDE SEQUENCE [LARGE SCALE GENOMIC DNA]</scope>
    <source>
        <strain evidence="2">cv. Yunnan</strain>
    </source>
</reference>
<sequence length="95" mass="10779">MAIGAKDGLHGFTLRHRIFGSAHHRHISPFCFYHSADEHKHQIKGLKGLTINAPRRITVKAMKKMDDLPSCVQFGGVAPKFGVLKLQFNLLLYRR</sequence>
<reference evidence="1 2" key="2">
    <citation type="journal article" date="2022" name="Mol. Ecol. Resour.">
        <title>The genomes of chicory, endive, great burdock and yacon provide insights into Asteraceae paleo-polyploidization history and plant inulin production.</title>
        <authorList>
            <person name="Fan W."/>
            <person name="Wang S."/>
            <person name="Wang H."/>
            <person name="Wang A."/>
            <person name="Jiang F."/>
            <person name="Liu H."/>
            <person name="Zhao H."/>
            <person name="Xu D."/>
            <person name="Zhang Y."/>
        </authorList>
    </citation>
    <scope>NUCLEOTIDE SEQUENCE [LARGE SCALE GENOMIC DNA]</scope>
    <source>
        <strain evidence="2">cv. Yunnan</strain>
        <tissue evidence="1">Leaves</tissue>
    </source>
</reference>
<dbReference type="EMBL" id="CM042024">
    <property type="protein sequence ID" value="KAI3810318.1"/>
    <property type="molecule type" value="Genomic_DNA"/>
</dbReference>
<comment type="caution">
    <text evidence="1">The sequence shown here is derived from an EMBL/GenBank/DDBJ whole genome shotgun (WGS) entry which is preliminary data.</text>
</comment>
<dbReference type="Proteomes" id="UP001056120">
    <property type="component" value="Linkage Group LG07"/>
</dbReference>
<keyword evidence="2" id="KW-1185">Reference proteome</keyword>
<organism evidence="1 2">
    <name type="scientific">Smallanthus sonchifolius</name>
    <dbReference type="NCBI Taxonomy" id="185202"/>
    <lineage>
        <taxon>Eukaryota</taxon>
        <taxon>Viridiplantae</taxon>
        <taxon>Streptophyta</taxon>
        <taxon>Embryophyta</taxon>
        <taxon>Tracheophyta</taxon>
        <taxon>Spermatophyta</taxon>
        <taxon>Magnoliopsida</taxon>
        <taxon>eudicotyledons</taxon>
        <taxon>Gunneridae</taxon>
        <taxon>Pentapetalae</taxon>
        <taxon>asterids</taxon>
        <taxon>campanulids</taxon>
        <taxon>Asterales</taxon>
        <taxon>Asteraceae</taxon>
        <taxon>Asteroideae</taxon>
        <taxon>Heliantheae alliance</taxon>
        <taxon>Millerieae</taxon>
        <taxon>Smallanthus</taxon>
    </lineage>
</organism>
<proteinExistence type="predicted"/>
<evidence type="ECO:0000313" key="1">
    <source>
        <dbReference type="EMBL" id="KAI3810318.1"/>
    </source>
</evidence>
<accession>A0ACB9IS27</accession>
<evidence type="ECO:0000313" key="2">
    <source>
        <dbReference type="Proteomes" id="UP001056120"/>
    </source>
</evidence>
<name>A0ACB9IS27_9ASTR</name>
<protein>
    <submittedName>
        <fullName evidence="1">Uncharacterized protein</fullName>
    </submittedName>
</protein>
<gene>
    <name evidence="1" type="ORF">L1987_19930</name>
</gene>